<dbReference type="RefSeq" id="WP_123327032.1">
    <property type="nucleotide sequence ID" value="NZ_JBHRSX010000004.1"/>
</dbReference>
<comment type="caution">
    <text evidence="1">The sequence shown here is derived from an EMBL/GenBank/DDBJ whole genome shotgun (WGS) entry which is preliminary data.</text>
</comment>
<reference evidence="2" key="1">
    <citation type="journal article" date="2019" name="Int. J. Syst. Evol. Microbiol.">
        <title>The Global Catalogue of Microorganisms (GCM) 10K type strain sequencing project: providing services to taxonomists for standard genome sequencing and annotation.</title>
        <authorList>
            <consortium name="The Broad Institute Genomics Platform"/>
            <consortium name="The Broad Institute Genome Sequencing Center for Infectious Disease"/>
            <person name="Wu L."/>
            <person name="Ma J."/>
        </authorList>
    </citation>
    <scope>NUCLEOTIDE SEQUENCE [LARGE SCALE GENOMIC DNA]</scope>
    <source>
        <strain evidence="2">KCTC 52449</strain>
    </source>
</reference>
<dbReference type="Proteomes" id="UP001595477">
    <property type="component" value="Unassembled WGS sequence"/>
</dbReference>
<organism evidence="1 2">
    <name type="scientific">Alteromonas oceani</name>
    <dbReference type="NCBI Taxonomy" id="2071609"/>
    <lineage>
        <taxon>Bacteria</taxon>
        <taxon>Pseudomonadati</taxon>
        <taxon>Pseudomonadota</taxon>
        <taxon>Gammaproteobacteria</taxon>
        <taxon>Alteromonadales</taxon>
        <taxon>Alteromonadaceae</taxon>
        <taxon>Alteromonas/Salinimonas group</taxon>
        <taxon>Alteromonas</taxon>
    </lineage>
</organism>
<name>A0ABV7JQA8_9ALTE</name>
<dbReference type="InterPro" id="IPR011990">
    <property type="entry name" value="TPR-like_helical_dom_sf"/>
</dbReference>
<evidence type="ECO:0000313" key="2">
    <source>
        <dbReference type="Proteomes" id="UP001595477"/>
    </source>
</evidence>
<accession>A0ABV7JQA8</accession>
<dbReference type="NCBIfam" id="NF038257">
    <property type="entry name" value="exopoly_VpsP"/>
    <property type="match status" value="1"/>
</dbReference>
<protein>
    <submittedName>
        <fullName evidence="1">VpsP family polysaccharide biosynthesis protein</fullName>
    </submittedName>
</protein>
<dbReference type="Gene3D" id="1.25.40.10">
    <property type="entry name" value="Tetratricopeptide repeat domain"/>
    <property type="match status" value="1"/>
</dbReference>
<evidence type="ECO:0000313" key="1">
    <source>
        <dbReference type="EMBL" id="MFC3200269.1"/>
    </source>
</evidence>
<dbReference type="EMBL" id="JBHRSX010000004">
    <property type="protein sequence ID" value="MFC3200269.1"/>
    <property type="molecule type" value="Genomic_DNA"/>
</dbReference>
<keyword evidence="2" id="KW-1185">Reference proteome</keyword>
<sequence>MHWLIKGVVVTISLVVIWFASQWGIANVYYFTVYNKLTAWEKQSSELTLEQLDELGNAVDGMLSYHPDHPHYLVTAAKWQEWYAFYYYGEDELANPYLEQALAYYQQSAALRPSWPETWINMISIKVRLDAFDSELQEYMQQATTMGPYNEHVNLGIAKIFLYNWRKFNAEMAALGLTHVERTLQSNNVFELYNYAKLTGRQGLLCQLIDVKQFELSAELPCAG</sequence>
<gene>
    <name evidence="1" type="ORF">ACFOEW_00340</name>
</gene>
<proteinExistence type="predicted"/>